<dbReference type="Pfam" id="PF01968">
    <property type="entry name" value="Hydantoinase_A"/>
    <property type="match status" value="1"/>
</dbReference>
<feature type="domain" description="Hydantoinase A/oxoprolinase" evidence="1">
    <location>
        <begin position="187"/>
        <end position="439"/>
    </location>
</feature>
<dbReference type="InterPro" id="IPR043129">
    <property type="entry name" value="ATPase_NBD"/>
</dbReference>
<name>A0A369TFU0_9PROT</name>
<gene>
    <name evidence="3" type="ORF">DRB17_04220</name>
</gene>
<dbReference type="SUPFAM" id="SSF53067">
    <property type="entry name" value="Actin-like ATPase domain"/>
    <property type="match status" value="2"/>
</dbReference>
<feature type="domain" description="Hydantoinase/oxoprolinase N-terminal" evidence="2">
    <location>
        <begin position="5"/>
        <end position="167"/>
    </location>
</feature>
<dbReference type="Pfam" id="PF05378">
    <property type="entry name" value="Hydant_A_N"/>
    <property type="match status" value="1"/>
</dbReference>
<dbReference type="PANTHER" id="PTHR11365:SF2">
    <property type="entry name" value="5-OXOPROLINASE"/>
    <property type="match status" value="1"/>
</dbReference>
<evidence type="ECO:0000313" key="4">
    <source>
        <dbReference type="Proteomes" id="UP000253941"/>
    </source>
</evidence>
<dbReference type="GO" id="GO:0017168">
    <property type="term" value="F:5-oxoprolinase (ATP-hydrolyzing) activity"/>
    <property type="evidence" value="ECO:0007669"/>
    <property type="project" value="TreeGrafter"/>
</dbReference>
<proteinExistence type="predicted"/>
<dbReference type="InterPro" id="IPR008040">
    <property type="entry name" value="Hydant_A_N"/>
</dbReference>
<dbReference type="PANTHER" id="PTHR11365">
    <property type="entry name" value="5-OXOPROLINASE RELATED"/>
    <property type="match status" value="1"/>
</dbReference>
<reference evidence="3 4" key="1">
    <citation type="submission" date="2018-07" db="EMBL/GenBank/DDBJ databases">
        <title>Venubactetium sediminum gen. nov., sp. nov., isolated from a marine solar saltern.</title>
        <authorList>
            <person name="Wang S."/>
        </authorList>
    </citation>
    <scope>NUCLEOTIDE SEQUENCE [LARGE SCALE GENOMIC DNA]</scope>
    <source>
        <strain evidence="3 4">WD2A32</strain>
    </source>
</reference>
<evidence type="ECO:0000259" key="2">
    <source>
        <dbReference type="Pfam" id="PF05378"/>
    </source>
</evidence>
<evidence type="ECO:0000313" key="3">
    <source>
        <dbReference type="EMBL" id="RDD62987.1"/>
    </source>
</evidence>
<accession>A0A369TFU0</accession>
<organism evidence="3 4">
    <name type="scientific">Ferruginivarius sediminum</name>
    <dbReference type="NCBI Taxonomy" id="2661937"/>
    <lineage>
        <taxon>Bacteria</taxon>
        <taxon>Pseudomonadati</taxon>
        <taxon>Pseudomonadota</taxon>
        <taxon>Alphaproteobacteria</taxon>
        <taxon>Rhodospirillales</taxon>
        <taxon>Rhodospirillaceae</taxon>
        <taxon>Ferruginivarius</taxon>
    </lineage>
</organism>
<dbReference type="InterPro" id="IPR045079">
    <property type="entry name" value="Oxoprolinase-like"/>
</dbReference>
<evidence type="ECO:0000259" key="1">
    <source>
        <dbReference type="Pfam" id="PF01968"/>
    </source>
</evidence>
<dbReference type="GO" id="GO:0005829">
    <property type="term" value="C:cytosol"/>
    <property type="evidence" value="ECO:0007669"/>
    <property type="project" value="TreeGrafter"/>
</dbReference>
<dbReference type="GO" id="GO:0006749">
    <property type="term" value="P:glutathione metabolic process"/>
    <property type="evidence" value="ECO:0007669"/>
    <property type="project" value="TreeGrafter"/>
</dbReference>
<dbReference type="AlphaFoldDB" id="A0A369TFU0"/>
<comment type="caution">
    <text evidence="3">The sequence shown here is derived from an EMBL/GenBank/DDBJ whole genome shotgun (WGS) entry which is preliminary data.</text>
</comment>
<dbReference type="EMBL" id="QPMH01000003">
    <property type="protein sequence ID" value="RDD62987.1"/>
    <property type="molecule type" value="Genomic_DNA"/>
</dbReference>
<keyword evidence="4" id="KW-1185">Reference proteome</keyword>
<dbReference type="InterPro" id="IPR002821">
    <property type="entry name" value="Hydantoinase_A"/>
</dbReference>
<sequence>MATLLGIDTGGTYTDAVLYDDADRHVLRAGKALTTKHDLARGIEGALDDVLPEGEAPAIGFVSLSTTLATNAVVESHGGAVCLILIGQGPETLEKSGLGQAISDDPVAYIAGGHDATGEEQAGLDLDAARRAILEHAPRVAAIAVAGYFATRNPSHEIAVRDLARELTGLPVTCSHELSSALDAPRRALTTLLNARLIPMLHELILAVRSQLEARHISAPLMVVKGDGSMVSAEAAMLRPVETVLSGPAASVVGAFHLTGRSEAFVADIGGTTTDIAYISDGRPRLAARGATVGGWRTMVEAVDVHAVGLGGDSAVTIEAEPGPHDTGLRLGPRRAVPLSLLAHQYPHVLDILRGQVQSGVPSGNAGCFALQARRPGSGGAALSRGERALLDSLADGPLNLEGIEDRYLERRSLERLLDRGVVVRAGFTPSDAAHILGRQSQWSHEGAALGASLWRRKLAAFGDRRFDGDETAVAELVVEQFVRQGARALSTAALAAERNAQEMGGELLDRAARGGSAAGQLVDVTLRLSRPLVAVGAAAAAYFPGVARRVNTELDVPPHAGVCNAVGAVAGGIMQRAPVLITQPTGEKYRAHLFDGVADFEELEHAVAAAHRAAHAEAERLALAAGAGAVDITVERSDLTATASDGSDIFVECHVTGVAVGRPRTAAAA</sequence>
<dbReference type="Proteomes" id="UP000253941">
    <property type="component" value="Unassembled WGS sequence"/>
</dbReference>
<dbReference type="RefSeq" id="WP_114580938.1">
    <property type="nucleotide sequence ID" value="NZ_QPMH01000003.1"/>
</dbReference>
<protein>
    <submittedName>
        <fullName evidence="3">Hydantoinase/oxoprolinase family protein</fullName>
    </submittedName>
</protein>